<evidence type="ECO:0000256" key="5">
    <source>
        <dbReference type="SAM" id="MobiDB-lite"/>
    </source>
</evidence>
<protein>
    <submittedName>
        <fullName evidence="6">Beta-glucosidase</fullName>
        <ecNumber evidence="6">3.2.1.21</ecNumber>
    </submittedName>
</protein>
<evidence type="ECO:0000313" key="7">
    <source>
        <dbReference type="Proteomes" id="UP000537260"/>
    </source>
</evidence>
<keyword evidence="7" id="KW-1185">Reference proteome</keyword>
<feature type="region of interest" description="Disordered" evidence="5">
    <location>
        <begin position="1"/>
        <end position="23"/>
    </location>
</feature>
<reference evidence="6 7" key="1">
    <citation type="submission" date="2020-07" db="EMBL/GenBank/DDBJ databases">
        <title>Sequencing the genomes of 1000 actinobacteria strains.</title>
        <authorList>
            <person name="Klenk H.-P."/>
        </authorList>
    </citation>
    <scope>NUCLEOTIDE SEQUENCE [LARGE SCALE GENOMIC DNA]</scope>
    <source>
        <strain evidence="6 7">LI1</strain>
    </source>
</reference>
<dbReference type="SUPFAM" id="SSF51445">
    <property type="entry name" value="(Trans)glycosidases"/>
    <property type="match status" value="1"/>
</dbReference>
<dbReference type="Proteomes" id="UP000537260">
    <property type="component" value="Unassembled WGS sequence"/>
</dbReference>
<evidence type="ECO:0000256" key="2">
    <source>
        <dbReference type="ARBA" id="ARBA00022801"/>
    </source>
</evidence>
<dbReference type="Pfam" id="PF00232">
    <property type="entry name" value="Glyco_hydro_1"/>
    <property type="match status" value="1"/>
</dbReference>
<comment type="similarity">
    <text evidence="1 4">Belongs to the glycosyl hydrolase 1 family.</text>
</comment>
<dbReference type="EC" id="3.2.1.21" evidence="6"/>
<dbReference type="PANTHER" id="PTHR10353:SF36">
    <property type="entry name" value="LP05116P"/>
    <property type="match status" value="1"/>
</dbReference>
<proteinExistence type="inferred from homology"/>
<dbReference type="AlphaFoldDB" id="A0A7Z0EF76"/>
<sequence length="484" mass="52826">MTRNSPATREWPRRASELGNRIPSDFTLGTTTSAFQVEGGARDGGRGESVWDVFTTQPERILDGSNASVSADQMGRLGEDVTLLRELGGDAYRFSFAWPRLQPDGRGGLNRGGIGFYDRLLDELLAAGIRPMATLSHWDTPLALRGGWLNRDTASRFGDYAHEMGRVFGDRLDGWVTLNEPATVMLNGYMRGTHAPGARLLFDALPAGHHQLLAHGLAVQGLRAADVRGQIGIAQAHTPVQPASDREEDGLYAELYDLLHNRLFADAVLLGRYPAVAEPFERELRMLTESDPDDLATIHQPLDFYGLNYSQPSRVAAGPAQSAAPGEPAATDGSAMPAATLPFHLESFREHPLTALGWPNAPEYLGVSLRELRDRYGDALPPVYLTEGGASFADRQDAHGVVDDTLRIDYLAEHLSAALDAVAPGGVAEGVALRGYFVRSLLDGFEWDAGYTQRFGLVWVDFADQSRTPKSSYRWLQKVLAARS</sequence>
<accession>A0A7Z0EF76</accession>
<dbReference type="InterPro" id="IPR017853">
    <property type="entry name" value="GH"/>
</dbReference>
<dbReference type="GO" id="GO:0016052">
    <property type="term" value="P:carbohydrate catabolic process"/>
    <property type="evidence" value="ECO:0007669"/>
    <property type="project" value="TreeGrafter"/>
</dbReference>
<name>A0A7Z0EF76_9MICO</name>
<dbReference type="PANTHER" id="PTHR10353">
    <property type="entry name" value="GLYCOSYL HYDROLASE"/>
    <property type="match status" value="1"/>
</dbReference>
<comment type="caution">
    <text evidence="6">The sequence shown here is derived from an EMBL/GenBank/DDBJ whole genome shotgun (WGS) entry which is preliminary data.</text>
</comment>
<dbReference type="InterPro" id="IPR001360">
    <property type="entry name" value="Glyco_hydro_1"/>
</dbReference>
<evidence type="ECO:0000256" key="3">
    <source>
        <dbReference type="ARBA" id="ARBA00023295"/>
    </source>
</evidence>
<feature type="region of interest" description="Disordered" evidence="5">
    <location>
        <begin position="316"/>
        <end position="335"/>
    </location>
</feature>
<evidence type="ECO:0000313" key="6">
    <source>
        <dbReference type="EMBL" id="NYJ19847.1"/>
    </source>
</evidence>
<keyword evidence="3 6" id="KW-0326">Glycosidase</keyword>
<gene>
    <name evidence="6" type="ORF">HNR05_001638</name>
</gene>
<dbReference type="RefSeq" id="WP_179578537.1">
    <property type="nucleotide sequence ID" value="NZ_JACCFM010000001.1"/>
</dbReference>
<dbReference type="Gene3D" id="3.20.20.80">
    <property type="entry name" value="Glycosidases"/>
    <property type="match status" value="1"/>
</dbReference>
<dbReference type="EMBL" id="JACCFM010000001">
    <property type="protein sequence ID" value="NYJ19847.1"/>
    <property type="molecule type" value="Genomic_DNA"/>
</dbReference>
<keyword evidence="2 6" id="KW-0378">Hydrolase</keyword>
<evidence type="ECO:0000256" key="1">
    <source>
        <dbReference type="ARBA" id="ARBA00010838"/>
    </source>
</evidence>
<organism evidence="6 7">
    <name type="scientific">Glaciibacter psychrotolerans</name>
    <dbReference type="NCBI Taxonomy" id="670054"/>
    <lineage>
        <taxon>Bacteria</taxon>
        <taxon>Bacillati</taxon>
        <taxon>Actinomycetota</taxon>
        <taxon>Actinomycetes</taxon>
        <taxon>Micrococcales</taxon>
        <taxon>Microbacteriaceae</taxon>
        <taxon>Glaciibacter</taxon>
    </lineage>
</organism>
<dbReference type="PRINTS" id="PR00131">
    <property type="entry name" value="GLHYDRLASE1"/>
</dbReference>
<dbReference type="GO" id="GO:0008422">
    <property type="term" value="F:beta-glucosidase activity"/>
    <property type="evidence" value="ECO:0007669"/>
    <property type="project" value="UniProtKB-EC"/>
</dbReference>
<dbReference type="GO" id="GO:0005829">
    <property type="term" value="C:cytosol"/>
    <property type="evidence" value="ECO:0007669"/>
    <property type="project" value="TreeGrafter"/>
</dbReference>
<evidence type="ECO:0000256" key="4">
    <source>
        <dbReference type="RuleBase" id="RU003690"/>
    </source>
</evidence>